<evidence type="ECO:0000256" key="2">
    <source>
        <dbReference type="ARBA" id="ARBA00022475"/>
    </source>
</evidence>
<feature type="transmembrane region" description="Helical" evidence="6">
    <location>
        <begin position="183"/>
        <end position="207"/>
    </location>
</feature>
<dbReference type="RefSeq" id="WP_061141660.1">
    <property type="nucleotide sequence ID" value="NZ_LNNH01000012.1"/>
</dbReference>
<evidence type="ECO:0000256" key="3">
    <source>
        <dbReference type="ARBA" id="ARBA00022692"/>
    </source>
</evidence>
<accession>A0A109N0M2</accession>
<keyword evidence="9" id="KW-1185">Reference proteome</keyword>
<keyword evidence="2" id="KW-1003">Cell membrane</keyword>
<evidence type="ECO:0000256" key="4">
    <source>
        <dbReference type="ARBA" id="ARBA00022989"/>
    </source>
</evidence>
<name>A0A109N0M2_9BACI</name>
<reference evidence="8 9" key="1">
    <citation type="submission" date="2015-11" db="EMBL/GenBank/DDBJ databases">
        <title>Genome Sequence of Bacillus simplex strain VanAntwerpen2.</title>
        <authorList>
            <person name="Couger M.B."/>
        </authorList>
    </citation>
    <scope>NUCLEOTIDE SEQUENCE [LARGE SCALE GENOMIC DNA]</scope>
    <source>
        <strain evidence="8 9">VanAntwerpen02</strain>
    </source>
</reference>
<dbReference type="GO" id="GO:0140359">
    <property type="term" value="F:ABC-type transporter activity"/>
    <property type="evidence" value="ECO:0007669"/>
    <property type="project" value="InterPro"/>
</dbReference>
<gene>
    <name evidence="8" type="ORF">AS888_17095</name>
</gene>
<comment type="subcellular location">
    <subcellularLocation>
        <location evidence="1">Cell membrane</location>
        <topology evidence="1">Multi-pass membrane protein</topology>
    </subcellularLocation>
</comment>
<organism evidence="8 9">
    <name type="scientific">Peribacillus simplex</name>
    <dbReference type="NCBI Taxonomy" id="1478"/>
    <lineage>
        <taxon>Bacteria</taxon>
        <taxon>Bacillati</taxon>
        <taxon>Bacillota</taxon>
        <taxon>Bacilli</taxon>
        <taxon>Bacillales</taxon>
        <taxon>Bacillaceae</taxon>
        <taxon>Peribacillus</taxon>
    </lineage>
</organism>
<comment type="caution">
    <text evidence="8">The sequence shown here is derived from an EMBL/GenBank/DDBJ whole genome shotgun (WGS) entry which is preliminary data.</text>
</comment>
<dbReference type="InterPro" id="IPR013525">
    <property type="entry name" value="ABC2_TM"/>
</dbReference>
<feature type="transmembrane region" description="Helical" evidence="6">
    <location>
        <begin position="313"/>
        <end position="332"/>
    </location>
</feature>
<proteinExistence type="predicted"/>
<dbReference type="PANTHER" id="PTHR30294">
    <property type="entry name" value="MEMBRANE COMPONENT OF ABC TRANSPORTER YHHJ-RELATED"/>
    <property type="match status" value="1"/>
</dbReference>
<keyword evidence="4 6" id="KW-1133">Transmembrane helix</keyword>
<evidence type="ECO:0000313" key="9">
    <source>
        <dbReference type="Proteomes" id="UP000064189"/>
    </source>
</evidence>
<evidence type="ECO:0000256" key="1">
    <source>
        <dbReference type="ARBA" id="ARBA00004651"/>
    </source>
</evidence>
<dbReference type="GO" id="GO:0005886">
    <property type="term" value="C:plasma membrane"/>
    <property type="evidence" value="ECO:0007669"/>
    <property type="project" value="UniProtKB-SubCell"/>
</dbReference>
<feature type="domain" description="ABC-2 type transporter transmembrane" evidence="7">
    <location>
        <begin position="19"/>
        <end position="387"/>
    </location>
</feature>
<feature type="transmembrane region" description="Helical" evidence="6">
    <location>
        <begin position="338"/>
        <end position="356"/>
    </location>
</feature>
<feature type="transmembrane region" description="Helical" evidence="6">
    <location>
        <begin position="228"/>
        <end position="254"/>
    </location>
</feature>
<dbReference type="EMBL" id="LNNH01000012">
    <property type="protein sequence ID" value="KWW21309.1"/>
    <property type="molecule type" value="Genomic_DNA"/>
</dbReference>
<dbReference type="Proteomes" id="UP000064189">
    <property type="component" value="Unassembled WGS sequence"/>
</dbReference>
<dbReference type="Pfam" id="PF12698">
    <property type="entry name" value="ABC2_membrane_3"/>
    <property type="match status" value="1"/>
</dbReference>
<evidence type="ECO:0000256" key="6">
    <source>
        <dbReference type="SAM" id="Phobius"/>
    </source>
</evidence>
<dbReference type="AlphaFoldDB" id="A0A109N0M2"/>
<keyword evidence="3 6" id="KW-0812">Transmembrane</keyword>
<keyword evidence="5 6" id="KW-0472">Membrane</keyword>
<protein>
    <recommendedName>
        <fullName evidence="7">ABC-2 type transporter transmembrane domain-containing protein</fullName>
    </recommendedName>
</protein>
<feature type="transmembrane region" description="Helical" evidence="6">
    <location>
        <begin position="279"/>
        <end position="301"/>
    </location>
</feature>
<evidence type="ECO:0000259" key="7">
    <source>
        <dbReference type="Pfam" id="PF12698"/>
    </source>
</evidence>
<sequence length="416" mass="46117">MNKFWIVLSHTYLSKLKTKSFIISTIIMMALILVLSNISKLIDAFGDDETQKVAVIDQTEDRLFDPYKKAVKGMSEDLSIISAQNEKEAEKLVSADEIIGYLLIEKEDRLGFRGTYKANQISDSKVSNDLLLALTQLKSQITADDLKLTDQQISQLNTPPAFETIALQENAKTEEDLDQARGLVYVLLFVIYFGVLMYATMIAMEVATEKTSRVMEILISSVPPVTQMFAKIMGIALLSLTQMILFFGVGYVSIKQNLASMDEGFFSFLGFGNTKISTIIYAIIFALLGYLLYATLAACLGSVVSKIEDVQQMISPMTMLVVIAFLIAMFGLGNPSASYITFTSFIPFFTPMIMFLRVGMLDVPFWEIALSIAMMIITIVLLGIIGAKIYRGGVLMYGSSKSLKSIKNALQLSKKN</sequence>
<evidence type="ECO:0000256" key="5">
    <source>
        <dbReference type="ARBA" id="ARBA00023136"/>
    </source>
</evidence>
<dbReference type="InterPro" id="IPR051449">
    <property type="entry name" value="ABC-2_transporter_component"/>
</dbReference>
<evidence type="ECO:0000313" key="8">
    <source>
        <dbReference type="EMBL" id="KWW21309.1"/>
    </source>
</evidence>
<feature type="transmembrane region" description="Helical" evidence="6">
    <location>
        <begin position="21"/>
        <end position="39"/>
    </location>
</feature>
<dbReference type="PANTHER" id="PTHR30294:SF29">
    <property type="entry name" value="MULTIDRUG ABC TRANSPORTER PERMEASE YBHS-RELATED"/>
    <property type="match status" value="1"/>
</dbReference>
<feature type="transmembrane region" description="Helical" evidence="6">
    <location>
        <begin position="368"/>
        <end position="390"/>
    </location>
</feature>